<dbReference type="InterPro" id="IPR012341">
    <property type="entry name" value="6hp_glycosidase-like_sf"/>
</dbReference>
<dbReference type="EMBL" id="CP023344">
    <property type="protein sequence ID" value="ATC65764.1"/>
    <property type="molecule type" value="Genomic_DNA"/>
</dbReference>
<feature type="binding site" evidence="4">
    <location>
        <position position="218"/>
    </location>
    <ligand>
        <name>substrate</name>
    </ligand>
</feature>
<evidence type="ECO:0000256" key="2">
    <source>
        <dbReference type="ARBA" id="ARBA00038358"/>
    </source>
</evidence>
<gene>
    <name evidence="5" type="ORF">CMV30_18420</name>
</gene>
<dbReference type="GO" id="GO:0052757">
    <property type="term" value="F:chondroitin hydrolase activity"/>
    <property type="evidence" value="ECO:0007669"/>
    <property type="project" value="TreeGrafter"/>
</dbReference>
<feature type="active site" description="Proton donor" evidence="3">
    <location>
        <position position="218"/>
    </location>
</feature>
<dbReference type="Proteomes" id="UP000217265">
    <property type="component" value="Chromosome"/>
</dbReference>
<dbReference type="SUPFAM" id="SSF48208">
    <property type="entry name" value="Six-hairpin glycosidases"/>
    <property type="match status" value="1"/>
</dbReference>
<evidence type="ECO:0000256" key="4">
    <source>
        <dbReference type="PIRSR" id="PIRSR610905-2"/>
    </source>
</evidence>
<keyword evidence="1 5" id="KW-0378">Hydrolase</keyword>
<dbReference type="OrthoDB" id="428577at2"/>
<evidence type="ECO:0000313" key="5">
    <source>
        <dbReference type="EMBL" id="ATC65764.1"/>
    </source>
</evidence>
<dbReference type="KEGG" id="vbh:CMV30_18420"/>
<keyword evidence="6" id="KW-1185">Reference proteome</keyword>
<accession>A0A290QB59</accession>
<feature type="active site" description="Nucleophile" evidence="3">
    <location>
        <position position="160"/>
    </location>
</feature>
<evidence type="ECO:0000256" key="3">
    <source>
        <dbReference type="PIRSR" id="PIRSR610905-1"/>
    </source>
</evidence>
<feature type="binding site" evidence="4">
    <location>
        <position position="290"/>
    </location>
    <ligand>
        <name>substrate</name>
    </ligand>
</feature>
<evidence type="ECO:0000256" key="1">
    <source>
        <dbReference type="ARBA" id="ARBA00022801"/>
    </source>
</evidence>
<dbReference type="Pfam" id="PF07470">
    <property type="entry name" value="Glyco_hydro_88"/>
    <property type="match status" value="1"/>
</dbReference>
<protein>
    <submittedName>
        <fullName evidence="5">Glucuronyl hydrolase</fullName>
    </submittedName>
</protein>
<organism evidence="5 6">
    <name type="scientific">Nibricoccus aquaticus</name>
    <dbReference type="NCBI Taxonomy" id="2576891"/>
    <lineage>
        <taxon>Bacteria</taxon>
        <taxon>Pseudomonadati</taxon>
        <taxon>Verrucomicrobiota</taxon>
        <taxon>Opitutia</taxon>
        <taxon>Opitutales</taxon>
        <taxon>Opitutaceae</taxon>
        <taxon>Nibricoccus</taxon>
    </lineage>
</organism>
<dbReference type="GO" id="GO:0000272">
    <property type="term" value="P:polysaccharide catabolic process"/>
    <property type="evidence" value="ECO:0007669"/>
    <property type="project" value="TreeGrafter"/>
</dbReference>
<dbReference type="PANTHER" id="PTHR36845">
    <property type="entry name" value="HYDROLASE, PUTATIVE (AFU_ORTHOLOGUE AFUA_7G05090)-RELATED"/>
    <property type="match status" value="1"/>
</dbReference>
<sequence>MVAQLGMFWSPCGSFRRPCFDFALTIMTHPIVSAQTLHTRHSSLRGFTRGLLACAVSLIGFASVRAAEADLAEVAREQFAFATKQYAGMLTRMEGDATRQPRTFEKGVFKAVPARDWTSGFFPGSLWLIYEQTGDAAMKSAAEDFTKRVESIQFFKDHHDVGFMLGCSYGEGLRITGDAAYRAVLVQGARSLSTRYKAPPGLIRSWDAKEWTYPVIVDNMMNLELLWFAHKQTGEAAFREIAINHADNTLANHFRENGSSFHLVDYDPETGSVLKRQTVQGAADDSAWARGQGWGLHGYATMARLTGEARYLEQARKIAAFILSHPRLPEDGVPYWDFDAPGIPDAPRDASAGALMACGFLELADQVPAEEAVKYRAMAEKQLRSLASPAYRAKLGENGSFLLMHCVGHNPAGTEVDVPLNYADYYFLKALSRYRRPAVKAAGSY</sequence>
<feature type="binding site" evidence="4">
    <location>
        <position position="160"/>
    </location>
    <ligand>
        <name>substrate</name>
    </ligand>
</feature>
<proteinExistence type="inferred from homology"/>
<dbReference type="Gene3D" id="1.50.10.10">
    <property type="match status" value="1"/>
</dbReference>
<dbReference type="InterPro" id="IPR008928">
    <property type="entry name" value="6-hairpin_glycosidase_sf"/>
</dbReference>
<dbReference type="InterPro" id="IPR052369">
    <property type="entry name" value="UG_Glycosaminoglycan_Hydrolase"/>
</dbReference>
<reference evidence="5 6" key="1">
    <citation type="submission" date="2017-09" db="EMBL/GenBank/DDBJ databases">
        <title>Complete genome sequence of Verrucomicrobial strain HZ-65, isolated from freshwater.</title>
        <authorList>
            <person name="Choi A."/>
        </authorList>
    </citation>
    <scope>NUCLEOTIDE SEQUENCE [LARGE SCALE GENOMIC DNA]</scope>
    <source>
        <strain evidence="5 6">HZ-65</strain>
    </source>
</reference>
<evidence type="ECO:0000313" key="6">
    <source>
        <dbReference type="Proteomes" id="UP000217265"/>
    </source>
</evidence>
<name>A0A290QB59_9BACT</name>
<feature type="binding site" evidence="4">
    <location>
        <position position="278"/>
    </location>
    <ligand>
        <name>substrate</name>
    </ligand>
</feature>
<dbReference type="AlphaFoldDB" id="A0A290QB59"/>
<comment type="similarity">
    <text evidence="2">Belongs to the glycosyl hydrolase 88 family.</text>
</comment>
<dbReference type="PANTHER" id="PTHR36845:SF1">
    <property type="entry name" value="HYDROLASE, PUTATIVE (AFU_ORTHOLOGUE AFUA_7G05090)-RELATED"/>
    <property type="match status" value="1"/>
</dbReference>
<feature type="binding site" evidence="4">
    <location>
        <position position="294"/>
    </location>
    <ligand>
        <name>substrate</name>
    </ligand>
</feature>
<dbReference type="InterPro" id="IPR010905">
    <property type="entry name" value="Glyco_hydro_88"/>
</dbReference>